<evidence type="ECO:0000313" key="3">
    <source>
        <dbReference type="Proteomes" id="UP000004508"/>
    </source>
</evidence>
<dbReference type="STRING" id="485913.Krac_7501"/>
<dbReference type="RefSeq" id="WP_007910333.1">
    <property type="nucleotide sequence ID" value="NZ_ADVG01000002.1"/>
</dbReference>
<name>D6TKB1_KTERA</name>
<proteinExistence type="predicted"/>
<dbReference type="InterPro" id="IPR000361">
    <property type="entry name" value="ATAP_core_dom"/>
</dbReference>
<dbReference type="EMBL" id="ADVG01000002">
    <property type="protein sequence ID" value="EFH86211.1"/>
    <property type="molecule type" value="Genomic_DNA"/>
</dbReference>
<dbReference type="GO" id="GO:0005506">
    <property type="term" value="F:iron ion binding"/>
    <property type="evidence" value="ECO:0007669"/>
    <property type="project" value="TreeGrafter"/>
</dbReference>
<dbReference type="SUPFAM" id="SSF89360">
    <property type="entry name" value="HesB-like domain"/>
    <property type="match status" value="1"/>
</dbReference>
<dbReference type="Proteomes" id="UP000004508">
    <property type="component" value="Unassembled WGS sequence"/>
</dbReference>
<dbReference type="NCBIfam" id="TIGR00049">
    <property type="entry name" value="iron-sulfur cluster assembly accessory protein"/>
    <property type="match status" value="1"/>
</dbReference>
<dbReference type="OrthoDB" id="9801228at2"/>
<comment type="caution">
    <text evidence="2">The sequence shown here is derived from an EMBL/GenBank/DDBJ whole genome shotgun (WGS) entry which is preliminary data.</text>
</comment>
<dbReference type="FunCoup" id="D6TKB1">
    <property type="interactions" value="433"/>
</dbReference>
<dbReference type="PANTHER" id="PTHR43011:SF1">
    <property type="entry name" value="IRON-SULFUR CLUSTER ASSEMBLY 2 HOMOLOG, MITOCHONDRIAL"/>
    <property type="match status" value="1"/>
</dbReference>
<evidence type="ECO:0000313" key="2">
    <source>
        <dbReference type="EMBL" id="EFH86211.1"/>
    </source>
</evidence>
<organism evidence="2 3">
    <name type="scientific">Ktedonobacter racemifer DSM 44963</name>
    <dbReference type="NCBI Taxonomy" id="485913"/>
    <lineage>
        <taxon>Bacteria</taxon>
        <taxon>Bacillati</taxon>
        <taxon>Chloroflexota</taxon>
        <taxon>Ktedonobacteria</taxon>
        <taxon>Ktedonobacterales</taxon>
        <taxon>Ktedonobacteraceae</taxon>
        <taxon>Ktedonobacter</taxon>
    </lineage>
</organism>
<dbReference type="Gene3D" id="2.60.300.12">
    <property type="entry name" value="HesB-like domain"/>
    <property type="match status" value="1"/>
</dbReference>
<dbReference type="PANTHER" id="PTHR43011">
    <property type="entry name" value="IRON-SULFUR CLUSTER ASSEMBLY 2 HOMOLOG, MITOCHONDRIAL"/>
    <property type="match status" value="1"/>
</dbReference>
<evidence type="ECO:0000259" key="1">
    <source>
        <dbReference type="Pfam" id="PF01521"/>
    </source>
</evidence>
<dbReference type="InParanoid" id="D6TKB1"/>
<reference evidence="2 3" key="1">
    <citation type="journal article" date="2011" name="Stand. Genomic Sci.">
        <title>Non-contiguous finished genome sequence and contextual data of the filamentous soil bacterium Ktedonobacter racemifer type strain (SOSP1-21).</title>
        <authorList>
            <person name="Chang Y.J."/>
            <person name="Land M."/>
            <person name="Hauser L."/>
            <person name="Chertkov O."/>
            <person name="Del Rio T.G."/>
            <person name="Nolan M."/>
            <person name="Copeland A."/>
            <person name="Tice H."/>
            <person name="Cheng J.F."/>
            <person name="Lucas S."/>
            <person name="Han C."/>
            <person name="Goodwin L."/>
            <person name="Pitluck S."/>
            <person name="Ivanova N."/>
            <person name="Ovchinikova G."/>
            <person name="Pati A."/>
            <person name="Chen A."/>
            <person name="Palaniappan K."/>
            <person name="Mavromatis K."/>
            <person name="Liolios K."/>
            <person name="Brettin T."/>
            <person name="Fiebig A."/>
            <person name="Rohde M."/>
            <person name="Abt B."/>
            <person name="Goker M."/>
            <person name="Detter J.C."/>
            <person name="Woyke T."/>
            <person name="Bristow J."/>
            <person name="Eisen J.A."/>
            <person name="Markowitz V."/>
            <person name="Hugenholtz P."/>
            <person name="Kyrpides N.C."/>
            <person name="Klenk H.P."/>
            <person name="Lapidus A."/>
        </authorList>
    </citation>
    <scope>NUCLEOTIDE SEQUENCE [LARGE SCALE GENOMIC DNA]</scope>
    <source>
        <strain evidence="3">DSM 44963</strain>
    </source>
</reference>
<dbReference type="Pfam" id="PF01521">
    <property type="entry name" value="Fe-S_biosyn"/>
    <property type="match status" value="1"/>
</dbReference>
<protein>
    <submittedName>
        <fullName evidence="2">Iron-sulfur cluster assembly accessory protein</fullName>
    </submittedName>
</protein>
<dbReference type="AlphaFoldDB" id="D6TKB1"/>
<dbReference type="InterPro" id="IPR017870">
    <property type="entry name" value="FeS_cluster_insertion_CS"/>
</dbReference>
<dbReference type="InterPro" id="IPR035903">
    <property type="entry name" value="HesB-like_dom_sf"/>
</dbReference>
<dbReference type="GO" id="GO:0051539">
    <property type="term" value="F:4 iron, 4 sulfur cluster binding"/>
    <property type="evidence" value="ECO:0007669"/>
    <property type="project" value="TreeGrafter"/>
</dbReference>
<dbReference type="InterPro" id="IPR016092">
    <property type="entry name" value="ATAP"/>
</dbReference>
<dbReference type="NCBIfam" id="NF010147">
    <property type="entry name" value="PRK13623.1"/>
    <property type="match status" value="1"/>
</dbReference>
<accession>D6TKB1</accession>
<feature type="domain" description="Core" evidence="1">
    <location>
        <begin position="15"/>
        <end position="114"/>
    </location>
</feature>
<dbReference type="GO" id="GO:0051537">
    <property type="term" value="F:2 iron, 2 sulfur cluster binding"/>
    <property type="evidence" value="ECO:0007669"/>
    <property type="project" value="TreeGrafter"/>
</dbReference>
<sequence>MIEQNQQTATEIQVITMTPTAAVKVNELLQQENDPGLGLRIFVAGGGCSGLQYGMTLDEEQEGDTVINMSGIKVFVDEMSISYINGSEVDYVDSLMGAGFTVNNPNAVSSCGCGHSFKTADGGGEARSCGCGH</sequence>
<dbReference type="GO" id="GO:0016226">
    <property type="term" value="P:iron-sulfur cluster assembly"/>
    <property type="evidence" value="ECO:0007669"/>
    <property type="project" value="InterPro"/>
</dbReference>
<dbReference type="PROSITE" id="PS01152">
    <property type="entry name" value="HESB"/>
    <property type="match status" value="1"/>
</dbReference>
<dbReference type="eggNOG" id="COG0316">
    <property type="taxonomic scope" value="Bacteria"/>
</dbReference>
<keyword evidence="3" id="KW-1185">Reference proteome</keyword>
<gene>
    <name evidence="2" type="ORF">Krac_7501</name>
</gene>